<evidence type="ECO:0000256" key="1">
    <source>
        <dbReference type="ARBA" id="ARBA00009156"/>
    </source>
</evidence>
<evidence type="ECO:0000256" key="2">
    <source>
        <dbReference type="ARBA" id="ARBA00022629"/>
    </source>
</evidence>
<keyword evidence="3 5" id="KW-0808">Transferase</keyword>
<dbReference type="PIRSF" id="PIRSF000538">
    <property type="entry name" value="GlpK"/>
    <property type="match status" value="1"/>
</dbReference>
<name>A0A8H9IYS0_9PSEU</name>
<dbReference type="RefSeq" id="WP_145938765.1">
    <property type="nucleotide sequence ID" value="NZ_BNAV01000018.1"/>
</dbReference>
<keyword evidence="4 5" id="KW-0418">Kinase</keyword>
<dbReference type="Pfam" id="PF00370">
    <property type="entry name" value="FGGY_N"/>
    <property type="match status" value="1"/>
</dbReference>
<evidence type="ECO:0000313" key="8">
    <source>
        <dbReference type="EMBL" id="GHF85259.1"/>
    </source>
</evidence>
<dbReference type="InterPro" id="IPR018483">
    <property type="entry name" value="Carb_kinase_FGGY_CS"/>
</dbReference>
<dbReference type="EMBL" id="BNAV01000018">
    <property type="protein sequence ID" value="GHF85259.1"/>
    <property type="molecule type" value="Genomic_DNA"/>
</dbReference>
<reference evidence="8" key="1">
    <citation type="journal article" date="2014" name="Int. J. Syst. Evol. Microbiol.">
        <title>Complete genome sequence of Corynebacterium casei LMG S-19264T (=DSM 44701T), isolated from a smear-ripened cheese.</title>
        <authorList>
            <consortium name="US DOE Joint Genome Institute (JGI-PGF)"/>
            <person name="Walter F."/>
            <person name="Albersmeier A."/>
            <person name="Kalinowski J."/>
            <person name="Ruckert C."/>
        </authorList>
    </citation>
    <scope>NUCLEOTIDE SEQUENCE</scope>
    <source>
        <strain evidence="8">CGMCC 4.7679</strain>
    </source>
</reference>
<organism evidence="8 9">
    <name type="scientific">Amycolatopsis bartoniae</name>
    <dbReference type="NCBI Taxonomy" id="941986"/>
    <lineage>
        <taxon>Bacteria</taxon>
        <taxon>Bacillati</taxon>
        <taxon>Actinomycetota</taxon>
        <taxon>Actinomycetes</taxon>
        <taxon>Pseudonocardiales</taxon>
        <taxon>Pseudonocardiaceae</taxon>
        <taxon>Amycolatopsis</taxon>
    </lineage>
</organism>
<dbReference type="AlphaFoldDB" id="A0A8H9IYS0"/>
<reference evidence="8" key="2">
    <citation type="submission" date="2020-09" db="EMBL/GenBank/DDBJ databases">
        <authorList>
            <person name="Sun Q."/>
            <person name="Zhou Y."/>
        </authorList>
    </citation>
    <scope>NUCLEOTIDE SEQUENCE</scope>
    <source>
        <strain evidence="8">CGMCC 4.7679</strain>
    </source>
</reference>
<dbReference type="InterPro" id="IPR018484">
    <property type="entry name" value="FGGY_N"/>
</dbReference>
<dbReference type="OrthoDB" id="9782710at2"/>
<evidence type="ECO:0000259" key="6">
    <source>
        <dbReference type="Pfam" id="PF00370"/>
    </source>
</evidence>
<dbReference type="GO" id="GO:0016301">
    <property type="term" value="F:kinase activity"/>
    <property type="evidence" value="ECO:0007669"/>
    <property type="project" value="UniProtKB-KW"/>
</dbReference>
<dbReference type="CDD" id="cd07804">
    <property type="entry name" value="ASKHA_NBD_FGGY_RrXK-like"/>
    <property type="match status" value="1"/>
</dbReference>
<dbReference type="Proteomes" id="UP000658656">
    <property type="component" value="Unassembled WGS sequence"/>
</dbReference>
<sequence>MAERGLLLGIDIGTASSKGVLVTPRGEIVARASRAHSTSYPHPGWVEHDAESVWWQDFVWLCRELTSEGRSLAGLAVSGIGPVLLPADGGGKPLRPAILYGVDTRAQREIEELTEELGADAILERAGTALSSQAVGPKWRWLARHEPEVFERTKLFLMASSYLVHRLTGEYVLDHHSASQCDPMYDLRAGGWAADWAERVAPGVELPRLLWPTEVAGTVTAAAAEETGLPQGLPVTAGTVDAWAEAASVGVADPGDTMVMYGTTMFLVQVLADPRPHQGLWTTCGAFPGTYSLAAGMATSGAITEWLRKLVGGDFADLVRQAAAVPAGSRGLLLLPYFAGERTPLFDPDARGVIAGLTTGHGLGELYRAALEGIAYGVRHNLEAMHASGGEARRLVAVGGGTQGGLWTQIVSDVTGSEQQVPAETIGAALGDAVLAAVAIGLEPDAGKWNPVSATVRPDESRGAVYEEFYAHYRGLYPSTKDTMHFLADRQQAADRGVP</sequence>
<dbReference type="PANTHER" id="PTHR43095">
    <property type="entry name" value="SUGAR KINASE"/>
    <property type="match status" value="1"/>
</dbReference>
<dbReference type="PANTHER" id="PTHR43095:SF5">
    <property type="entry name" value="XYLULOSE KINASE"/>
    <property type="match status" value="1"/>
</dbReference>
<comment type="caution">
    <text evidence="8">The sequence shown here is derived from an EMBL/GenBank/DDBJ whole genome shotgun (WGS) entry which is preliminary data.</text>
</comment>
<dbReference type="GO" id="GO:0016773">
    <property type="term" value="F:phosphotransferase activity, alcohol group as acceptor"/>
    <property type="evidence" value="ECO:0007669"/>
    <property type="project" value="InterPro"/>
</dbReference>
<evidence type="ECO:0000256" key="4">
    <source>
        <dbReference type="ARBA" id="ARBA00022777"/>
    </source>
</evidence>
<keyword evidence="2" id="KW-0859">Xylose metabolism</keyword>
<protein>
    <submittedName>
        <fullName evidence="8">Sugar kinase</fullName>
    </submittedName>
</protein>
<evidence type="ECO:0000256" key="3">
    <source>
        <dbReference type="ARBA" id="ARBA00022679"/>
    </source>
</evidence>
<dbReference type="InterPro" id="IPR043129">
    <property type="entry name" value="ATPase_NBD"/>
</dbReference>
<keyword evidence="2" id="KW-0119">Carbohydrate metabolism</keyword>
<comment type="similarity">
    <text evidence="1 5">Belongs to the FGGY kinase family.</text>
</comment>
<dbReference type="InterPro" id="IPR018485">
    <property type="entry name" value="FGGY_C"/>
</dbReference>
<dbReference type="GO" id="GO:0042732">
    <property type="term" value="P:D-xylose metabolic process"/>
    <property type="evidence" value="ECO:0007669"/>
    <property type="project" value="UniProtKB-KW"/>
</dbReference>
<evidence type="ECO:0000259" key="7">
    <source>
        <dbReference type="Pfam" id="PF02782"/>
    </source>
</evidence>
<dbReference type="InterPro" id="IPR050406">
    <property type="entry name" value="FGGY_Carb_Kinase"/>
</dbReference>
<dbReference type="PROSITE" id="PS00445">
    <property type="entry name" value="FGGY_KINASES_2"/>
    <property type="match status" value="1"/>
</dbReference>
<feature type="domain" description="Carbohydrate kinase FGGY C-terminal" evidence="7">
    <location>
        <begin position="258"/>
        <end position="439"/>
    </location>
</feature>
<dbReference type="InterPro" id="IPR000577">
    <property type="entry name" value="Carb_kinase_FGGY"/>
</dbReference>
<feature type="domain" description="Carbohydrate kinase FGGY N-terminal" evidence="6">
    <location>
        <begin position="7"/>
        <end position="243"/>
    </location>
</feature>
<dbReference type="Pfam" id="PF02782">
    <property type="entry name" value="FGGY_C"/>
    <property type="match status" value="1"/>
</dbReference>
<accession>A0A8H9IYS0</accession>
<proteinExistence type="inferred from homology"/>
<gene>
    <name evidence="8" type="ORF">GCM10017566_69140</name>
</gene>
<keyword evidence="9" id="KW-1185">Reference proteome</keyword>
<evidence type="ECO:0000256" key="5">
    <source>
        <dbReference type="RuleBase" id="RU003733"/>
    </source>
</evidence>
<dbReference type="SUPFAM" id="SSF53067">
    <property type="entry name" value="Actin-like ATPase domain"/>
    <property type="match status" value="2"/>
</dbReference>
<evidence type="ECO:0000313" key="9">
    <source>
        <dbReference type="Proteomes" id="UP000658656"/>
    </source>
</evidence>
<dbReference type="Gene3D" id="3.30.420.40">
    <property type="match status" value="2"/>
</dbReference>